<evidence type="ECO:0000313" key="3">
    <source>
        <dbReference type="Proteomes" id="UP000646827"/>
    </source>
</evidence>
<dbReference type="EMBL" id="JAEPRB010000012">
    <property type="protein sequence ID" value="KAG2226948.1"/>
    <property type="molecule type" value="Genomic_DNA"/>
</dbReference>
<reference evidence="2 3" key="1">
    <citation type="submission" date="2020-12" db="EMBL/GenBank/DDBJ databases">
        <title>Metabolic potential, ecology and presence of endohyphal bacteria is reflected in genomic diversity of Mucoromycotina.</title>
        <authorList>
            <person name="Muszewska A."/>
            <person name="Okrasinska A."/>
            <person name="Steczkiewicz K."/>
            <person name="Drgas O."/>
            <person name="Orlowska M."/>
            <person name="Perlinska-Lenart U."/>
            <person name="Aleksandrzak-Piekarczyk T."/>
            <person name="Szatraj K."/>
            <person name="Zielenkiewicz U."/>
            <person name="Pilsyk S."/>
            <person name="Malc E."/>
            <person name="Mieczkowski P."/>
            <person name="Kruszewska J.S."/>
            <person name="Biernat P."/>
            <person name="Pawlowska J."/>
        </authorList>
    </citation>
    <scope>NUCLEOTIDE SEQUENCE [LARGE SCALE GENOMIC DNA]</scope>
    <source>
        <strain evidence="2 3">CBS 142.35</strain>
    </source>
</reference>
<evidence type="ECO:0000313" key="2">
    <source>
        <dbReference type="EMBL" id="KAG2226948.1"/>
    </source>
</evidence>
<proteinExistence type="predicted"/>
<dbReference type="Pfam" id="PF14027">
    <property type="entry name" value="Questin_oxidase"/>
    <property type="match status" value="1"/>
</dbReference>
<dbReference type="PANTHER" id="PTHR35870">
    <property type="entry name" value="PROTEIN, PUTATIVE (AFU_ORTHOLOGUE AFUA_5G03330)-RELATED"/>
    <property type="match status" value="1"/>
</dbReference>
<accession>A0A8H7SF52</accession>
<comment type="caution">
    <text evidence="2">The sequence shown here is derived from an EMBL/GenBank/DDBJ whole genome shotgun (WGS) entry which is preliminary data.</text>
</comment>
<keyword evidence="1" id="KW-0560">Oxidoreductase</keyword>
<gene>
    <name evidence="2" type="ORF">INT45_010227</name>
</gene>
<dbReference type="InterPro" id="IPR025337">
    <property type="entry name" value="Questin_oxidase-like"/>
</dbReference>
<keyword evidence="3" id="KW-1185">Reference proteome</keyword>
<sequence>MSSAGSISTAFGGWPNIDFIYDKQHDNTTTTTVGVIPQSLLHKLIQDHHTVYHMEYRDQPNHLARVLVALHELGAKQDQLINGYYKVYPDLVPLLQTSIEQRVLTNDSWLEYLGDSTYYRPYLSFFQQKIEEYGVDQVIQSYFFDSPLSSSIGSQLQPIVHMTFGIEYDMPDIVTQGLAYLATTFVDVESLLGDNDSRHKNSATNKVEHENILFDMVAADPRFAGRMDGTNTFHSALKVLIKSQHSLLETYMEMLPSFPSQHALQKLVTLATKLIPCTKQSHRLDWFLGGGQLLASALAIQYLFERYNKMNSNNDFQKLIRLQFLTTLCTYIIQGRPSRSPTFHENLFQQQQGCWDTCVSAIIESGDSKSILIMQSLVKAHRFYEENENEKGYLNIANFITGFIQAEGGAWCKNKQ</sequence>
<evidence type="ECO:0000256" key="1">
    <source>
        <dbReference type="ARBA" id="ARBA00023002"/>
    </source>
</evidence>
<name>A0A8H7SF52_9FUNG</name>
<dbReference type="Proteomes" id="UP000646827">
    <property type="component" value="Unassembled WGS sequence"/>
</dbReference>
<protein>
    <submittedName>
        <fullName evidence="2">Uncharacterized protein</fullName>
    </submittedName>
</protein>
<dbReference type="OrthoDB" id="10004862at2759"/>
<dbReference type="AlphaFoldDB" id="A0A8H7SF52"/>
<dbReference type="PANTHER" id="PTHR35870:SF1">
    <property type="entry name" value="PROTEIN, PUTATIVE (AFU_ORTHOLOGUE AFUA_5G03330)-RELATED"/>
    <property type="match status" value="1"/>
</dbReference>
<dbReference type="GO" id="GO:0016491">
    <property type="term" value="F:oxidoreductase activity"/>
    <property type="evidence" value="ECO:0007669"/>
    <property type="project" value="UniProtKB-KW"/>
</dbReference>
<organism evidence="2 3">
    <name type="scientific">Circinella minor</name>
    <dbReference type="NCBI Taxonomy" id="1195481"/>
    <lineage>
        <taxon>Eukaryota</taxon>
        <taxon>Fungi</taxon>
        <taxon>Fungi incertae sedis</taxon>
        <taxon>Mucoromycota</taxon>
        <taxon>Mucoromycotina</taxon>
        <taxon>Mucoromycetes</taxon>
        <taxon>Mucorales</taxon>
        <taxon>Lichtheimiaceae</taxon>
        <taxon>Circinella</taxon>
    </lineage>
</organism>